<evidence type="ECO:0000259" key="7">
    <source>
        <dbReference type="PROSITE" id="PS50850"/>
    </source>
</evidence>
<dbReference type="GO" id="GO:0022857">
    <property type="term" value="F:transmembrane transporter activity"/>
    <property type="evidence" value="ECO:0007669"/>
    <property type="project" value="InterPro"/>
</dbReference>
<dbReference type="AlphaFoldDB" id="A0A060HJL5"/>
<feature type="transmembrane region" description="Helical" evidence="6">
    <location>
        <begin position="62"/>
        <end position="83"/>
    </location>
</feature>
<feature type="transmembrane region" description="Helical" evidence="6">
    <location>
        <begin position="371"/>
        <end position="389"/>
    </location>
</feature>
<dbReference type="KEGG" id="nvn:NVIE_012120"/>
<dbReference type="InterPro" id="IPR036259">
    <property type="entry name" value="MFS_trans_sf"/>
</dbReference>
<dbReference type="PANTHER" id="PTHR42718">
    <property type="entry name" value="MAJOR FACILITATOR SUPERFAMILY MULTIDRUG TRANSPORTER MFSC"/>
    <property type="match status" value="1"/>
</dbReference>
<feature type="transmembrane region" description="Helical" evidence="6">
    <location>
        <begin position="301"/>
        <end position="321"/>
    </location>
</feature>
<feature type="transmembrane region" description="Helical" evidence="6">
    <location>
        <begin position="235"/>
        <end position="252"/>
    </location>
</feature>
<dbReference type="GeneID" id="74946471"/>
<dbReference type="Pfam" id="PF07690">
    <property type="entry name" value="MFS_1"/>
    <property type="match status" value="1"/>
</dbReference>
<evidence type="ECO:0000256" key="3">
    <source>
        <dbReference type="ARBA" id="ARBA00022692"/>
    </source>
</evidence>
<evidence type="ECO:0000256" key="1">
    <source>
        <dbReference type="ARBA" id="ARBA00004141"/>
    </source>
</evidence>
<dbReference type="HOGENOM" id="CLU_000960_28_3_2"/>
<proteinExistence type="predicted"/>
<dbReference type="Gene3D" id="1.20.1250.20">
    <property type="entry name" value="MFS general substrate transporter like domains"/>
    <property type="match status" value="1"/>
</dbReference>
<feature type="transmembrane region" description="Helical" evidence="6">
    <location>
        <begin position="430"/>
        <end position="452"/>
    </location>
</feature>
<dbReference type="Proteomes" id="UP000027093">
    <property type="component" value="Chromosome"/>
</dbReference>
<feature type="transmembrane region" description="Helical" evidence="6">
    <location>
        <begin position="149"/>
        <end position="175"/>
    </location>
</feature>
<feature type="transmembrane region" description="Helical" evidence="6">
    <location>
        <begin position="341"/>
        <end position="362"/>
    </location>
</feature>
<feature type="transmembrane region" description="Helical" evidence="6">
    <location>
        <begin position="472"/>
        <end position="493"/>
    </location>
</feature>
<dbReference type="InterPro" id="IPR020846">
    <property type="entry name" value="MFS_dom"/>
</dbReference>
<feature type="transmembrane region" description="Helical" evidence="6">
    <location>
        <begin position="95"/>
        <end position="112"/>
    </location>
</feature>
<keyword evidence="5 6" id="KW-0472">Membrane</keyword>
<protein>
    <submittedName>
        <fullName evidence="8">Major facilitator superfamily transporter</fullName>
    </submittedName>
</protein>
<dbReference type="PANTHER" id="PTHR42718:SF9">
    <property type="entry name" value="MAJOR FACILITATOR SUPERFAMILY MULTIDRUG TRANSPORTER MFSC"/>
    <property type="match status" value="1"/>
</dbReference>
<accession>A0A060HJL5</accession>
<dbReference type="InterPro" id="IPR011701">
    <property type="entry name" value="MFS"/>
</dbReference>
<sequence length="506" mass="53126">MKEEKRRRTEEKEQNAPVAVTSSRSAWFTLAILSSTLLAVMFSETMLLPAIPEIMQDFDIPYGTSAWIFSAYLIVAAVMTPIAGKLSDMYGKKKILLILLSIYVAGITAGGFANSISFLLASRIIQGVGLAAVPAAFSLLRDSFPPSKLAIAVGVFGSAYSAGSVVGLLIGASIIQHFGWHSTFFTIAPVAAIVTLMIAILVKDNGSREARLRLLSAKGTGNTGKPSPAIDIKGAIALSAAISSFLMGMTLVETGVNPGNLAQIAGAFTASAVSLVLFVAIEKRTASPLLDLRLLKHKILLPSYIILMATGITMFLVYPSVVQLVRSPQPFGFGGNAVDAANVQLPFMIMFLVFATATAFIINKIGNIKPTIVGGIISLIGGIGLLLFHSSGLLVSTNLAIIATGLSLTSTAGWNIIVSSSPAEFTGISVGVGALLFFIGMSIGPALAGLYMQQLQHTSSAQGSSYPAPESYNMVFLTASLLSAASLAFSLLLKRRAPKQEKEKMA</sequence>
<dbReference type="RefSeq" id="WP_075054448.1">
    <property type="nucleotide sequence ID" value="NZ_CP007536.1"/>
</dbReference>
<dbReference type="GO" id="GO:0016020">
    <property type="term" value="C:membrane"/>
    <property type="evidence" value="ECO:0007669"/>
    <property type="project" value="UniProtKB-SubCell"/>
</dbReference>
<keyword evidence="2" id="KW-0813">Transport</keyword>
<feature type="domain" description="Major facilitator superfamily (MFS) profile" evidence="7">
    <location>
        <begin position="29"/>
        <end position="498"/>
    </location>
</feature>
<dbReference type="CDD" id="cd17504">
    <property type="entry name" value="MFS_MMR_MDR_like"/>
    <property type="match status" value="1"/>
</dbReference>
<feature type="transmembrane region" description="Helical" evidence="6">
    <location>
        <begin position="21"/>
        <end position="42"/>
    </location>
</feature>
<keyword evidence="3 6" id="KW-0812">Transmembrane</keyword>
<evidence type="ECO:0000256" key="4">
    <source>
        <dbReference type="ARBA" id="ARBA00022989"/>
    </source>
</evidence>
<evidence type="ECO:0000256" key="2">
    <source>
        <dbReference type="ARBA" id="ARBA00022448"/>
    </source>
</evidence>
<organism evidence="8 9">
    <name type="scientific">Nitrososphaera viennensis EN76</name>
    <dbReference type="NCBI Taxonomy" id="926571"/>
    <lineage>
        <taxon>Archaea</taxon>
        <taxon>Nitrososphaerota</taxon>
        <taxon>Nitrososphaeria</taxon>
        <taxon>Nitrososphaerales</taxon>
        <taxon>Nitrososphaeraceae</taxon>
        <taxon>Nitrososphaera</taxon>
    </lineage>
</organism>
<evidence type="ECO:0000313" key="8">
    <source>
        <dbReference type="EMBL" id="AIC15445.1"/>
    </source>
</evidence>
<keyword evidence="9" id="KW-1185">Reference proteome</keyword>
<evidence type="ECO:0000256" key="5">
    <source>
        <dbReference type="ARBA" id="ARBA00023136"/>
    </source>
</evidence>
<name>A0A060HJL5_9ARCH</name>
<feature type="transmembrane region" description="Helical" evidence="6">
    <location>
        <begin position="395"/>
        <end position="418"/>
    </location>
</feature>
<reference evidence="8 9" key="1">
    <citation type="journal article" date="2014" name="Int. J. Syst. Evol. Microbiol.">
        <title>Nitrososphaera viennensis gen. nov., sp. nov., an aerobic and mesophilic, ammonia-oxidizing archaeon from soil and a member of the archaeal phylum Thaumarchaeota.</title>
        <authorList>
            <person name="Stieglmeier M."/>
            <person name="Klingl A."/>
            <person name="Alves R.J."/>
            <person name="Rittmann S.K."/>
            <person name="Melcher M."/>
            <person name="Leisch N."/>
            <person name="Schleper C."/>
        </authorList>
    </citation>
    <scope>NUCLEOTIDE SEQUENCE [LARGE SCALE GENOMIC DNA]</scope>
    <source>
        <strain evidence="8">EN76</strain>
    </source>
</reference>
<dbReference type="SUPFAM" id="SSF103473">
    <property type="entry name" value="MFS general substrate transporter"/>
    <property type="match status" value="1"/>
</dbReference>
<feature type="transmembrane region" description="Helical" evidence="6">
    <location>
        <begin position="181"/>
        <end position="202"/>
    </location>
</feature>
<comment type="subcellular location">
    <subcellularLocation>
        <location evidence="1">Membrane</location>
        <topology evidence="1">Multi-pass membrane protein</topology>
    </subcellularLocation>
</comment>
<evidence type="ECO:0000313" key="9">
    <source>
        <dbReference type="Proteomes" id="UP000027093"/>
    </source>
</evidence>
<gene>
    <name evidence="8" type="ORF">NVIE_012120</name>
</gene>
<dbReference type="EMBL" id="CP007536">
    <property type="protein sequence ID" value="AIC15445.1"/>
    <property type="molecule type" value="Genomic_DNA"/>
</dbReference>
<feature type="transmembrane region" description="Helical" evidence="6">
    <location>
        <begin position="118"/>
        <end position="137"/>
    </location>
</feature>
<evidence type="ECO:0000256" key="6">
    <source>
        <dbReference type="SAM" id="Phobius"/>
    </source>
</evidence>
<dbReference type="OrthoDB" id="117970at2157"/>
<keyword evidence="4 6" id="KW-1133">Transmembrane helix</keyword>
<dbReference type="PROSITE" id="PS50850">
    <property type="entry name" value="MFS"/>
    <property type="match status" value="1"/>
</dbReference>
<feature type="transmembrane region" description="Helical" evidence="6">
    <location>
        <begin position="264"/>
        <end position="281"/>
    </location>
</feature>